<dbReference type="Gene3D" id="1.10.510.10">
    <property type="entry name" value="Transferase(Phosphotransferase) domain 1"/>
    <property type="match status" value="1"/>
</dbReference>
<dbReference type="InterPro" id="IPR017441">
    <property type="entry name" value="Protein_kinase_ATP_BS"/>
</dbReference>
<dbReference type="SMART" id="SM00220">
    <property type="entry name" value="S_TKc"/>
    <property type="match status" value="1"/>
</dbReference>
<feature type="domain" description="Protein kinase" evidence="6">
    <location>
        <begin position="38"/>
        <end position="307"/>
    </location>
</feature>
<dbReference type="PROSITE" id="PS50011">
    <property type="entry name" value="PROTEIN_KINASE_DOM"/>
    <property type="match status" value="1"/>
</dbReference>
<reference evidence="7 8" key="1">
    <citation type="submission" date="2024-04" db="EMBL/GenBank/DDBJ databases">
        <title>Tritrichomonas musculus Genome.</title>
        <authorList>
            <person name="Alves-Ferreira E."/>
            <person name="Grigg M."/>
            <person name="Lorenzi H."/>
            <person name="Galac M."/>
        </authorList>
    </citation>
    <scope>NUCLEOTIDE SEQUENCE [LARGE SCALE GENOMIC DNA]</scope>
    <source>
        <strain evidence="7 8">EAF2021</strain>
    </source>
</reference>
<accession>A0ABR2IP27</accession>
<proteinExistence type="inferred from homology"/>
<protein>
    <recommendedName>
        <fullName evidence="1">non-specific serine/threonine protein kinase</fullName>
        <ecNumber evidence="1">2.7.11.1</ecNumber>
    </recommendedName>
</protein>
<sequence>MFHYIDQNDNNECEHLRRRIRKIEKRVILTKGTTIGKYEIEACIGRGGFGDIYGAKKVGESKIYAIKLEEIPPERKRKKKIHKLSLCREIRYIRDLHDSLDIPHFYESGITDKYVFLVMELLGPSLSNTRRELPHKRFSLSTTLRLGIKMLRIIQYIHRHGYVHCDIKPGNFLLRPDCLHFLVLIDFGLMKKYIDPETKKHVQMEFQAGFNGTIKYASPNSMMEKTLSRRDDLYSWIYTLYELKNGHLPWEGKKRDEMMQLKLQFSSMSYINTLPSELQEIYQYISSLNFEEEPNYDWIVDSILKTMNRKKISTTDPFDWEMLSTNHVLSFSPIAELPKATWCRVQNPKPILSRPGQPNYSRIRNKLCHICCMCYYS</sequence>
<gene>
    <name evidence="7" type="ORF">M9Y10_009703</name>
</gene>
<dbReference type="Proteomes" id="UP001470230">
    <property type="component" value="Unassembled WGS sequence"/>
</dbReference>
<dbReference type="InterPro" id="IPR011009">
    <property type="entry name" value="Kinase-like_dom_sf"/>
</dbReference>
<organism evidence="7 8">
    <name type="scientific">Tritrichomonas musculus</name>
    <dbReference type="NCBI Taxonomy" id="1915356"/>
    <lineage>
        <taxon>Eukaryota</taxon>
        <taxon>Metamonada</taxon>
        <taxon>Parabasalia</taxon>
        <taxon>Tritrichomonadida</taxon>
        <taxon>Tritrichomonadidae</taxon>
        <taxon>Tritrichomonas</taxon>
    </lineage>
</organism>
<dbReference type="PROSITE" id="PS00108">
    <property type="entry name" value="PROTEIN_KINASE_ST"/>
    <property type="match status" value="1"/>
</dbReference>
<dbReference type="SUPFAM" id="SSF56112">
    <property type="entry name" value="Protein kinase-like (PK-like)"/>
    <property type="match status" value="1"/>
</dbReference>
<comment type="caution">
    <text evidence="7">The sequence shown here is derived from an EMBL/GenBank/DDBJ whole genome shotgun (WGS) entry which is preliminary data.</text>
</comment>
<name>A0ABR2IP27_9EUKA</name>
<dbReference type="EC" id="2.7.11.1" evidence="1"/>
<dbReference type="PANTHER" id="PTHR11909">
    <property type="entry name" value="CASEIN KINASE-RELATED"/>
    <property type="match status" value="1"/>
</dbReference>
<evidence type="ECO:0000256" key="4">
    <source>
        <dbReference type="PROSITE-ProRule" id="PRU10141"/>
    </source>
</evidence>
<feature type="binding site" evidence="4">
    <location>
        <position position="67"/>
    </location>
    <ligand>
        <name>ATP</name>
        <dbReference type="ChEBI" id="CHEBI:30616"/>
    </ligand>
</feature>
<keyword evidence="5" id="KW-0418">Kinase</keyword>
<evidence type="ECO:0000313" key="7">
    <source>
        <dbReference type="EMBL" id="KAK8866735.1"/>
    </source>
</evidence>
<evidence type="ECO:0000313" key="8">
    <source>
        <dbReference type="Proteomes" id="UP001470230"/>
    </source>
</evidence>
<dbReference type="InterPro" id="IPR008271">
    <property type="entry name" value="Ser/Thr_kinase_AS"/>
</dbReference>
<keyword evidence="5" id="KW-0723">Serine/threonine-protein kinase</keyword>
<evidence type="ECO:0000256" key="5">
    <source>
        <dbReference type="RuleBase" id="RU000304"/>
    </source>
</evidence>
<dbReference type="InterPro" id="IPR050235">
    <property type="entry name" value="CK1_Ser-Thr_kinase"/>
</dbReference>
<evidence type="ECO:0000256" key="2">
    <source>
        <dbReference type="ARBA" id="ARBA00022741"/>
    </source>
</evidence>
<dbReference type="EMBL" id="JAPFFF010000015">
    <property type="protein sequence ID" value="KAK8866735.1"/>
    <property type="molecule type" value="Genomic_DNA"/>
</dbReference>
<dbReference type="InterPro" id="IPR000719">
    <property type="entry name" value="Prot_kinase_dom"/>
</dbReference>
<evidence type="ECO:0000259" key="6">
    <source>
        <dbReference type="PROSITE" id="PS50011"/>
    </source>
</evidence>
<dbReference type="PROSITE" id="PS00107">
    <property type="entry name" value="PROTEIN_KINASE_ATP"/>
    <property type="match status" value="1"/>
</dbReference>
<dbReference type="Pfam" id="PF00069">
    <property type="entry name" value="Pkinase"/>
    <property type="match status" value="1"/>
</dbReference>
<keyword evidence="5" id="KW-0808">Transferase</keyword>
<keyword evidence="3 4" id="KW-0067">ATP-binding</keyword>
<evidence type="ECO:0000256" key="1">
    <source>
        <dbReference type="ARBA" id="ARBA00012513"/>
    </source>
</evidence>
<evidence type="ECO:0000256" key="3">
    <source>
        <dbReference type="ARBA" id="ARBA00022840"/>
    </source>
</evidence>
<keyword evidence="2 4" id="KW-0547">Nucleotide-binding</keyword>
<comment type="similarity">
    <text evidence="5">Belongs to the protein kinase superfamily.</text>
</comment>
<keyword evidence="8" id="KW-1185">Reference proteome</keyword>